<evidence type="ECO:0000313" key="2">
    <source>
        <dbReference type="EMBL" id="AGT07793.1"/>
    </source>
</evidence>
<gene>
    <name evidence="2" type="ORF">JCM7686_0684</name>
</gene>
<sequence>MSQLVAPIAVSLVFFALQTGRLFAAAIRDGDRPVWLTILLAFGLHLILLWFAGAMAMSGYPGVILLTGVFLVLAIGAGLGLIFGALIGLVTRRRA</sequence>
<dbReference type="Proteomes" id="UP000015480">
    <property type="component" value="Chromosome"/>
</dbReference>
<reference evidence="2 3" key="1">
    <citation type="journal article" date="2014" name="BMC Genomics">
        <title>Architecture and functions of a multipartite genome of the methylotrophic bacterium Paracoccus aminophilus JCM 7686, containing primary and secondary chromids.</title>
        <authorList>
            <person name="Dziewit L."/>
            <person name="Czarnecki J."/>
            <person name="Wibberg D."/>
            <person name="Radlinska M."/>
            <person name="Mrozek P."/>
            <person name="Szymczak M."/>
            <person name="Schluter A."/>
            <person name="Puhler A."/>
            <person name="Bartosik D."/>
        </authorList>
    </citation>
    <scope>NUCLEOTIDE SEQUENCE [LARGE SCALE GENOMIC DNA]</scope>
    <source>
        <strain evidence="2">JCM 7686</strain>
    </source>
</reference>
<dbReference type="RefSeq" id="WP_020949432.1">
    <property type="nucleotide sequence ID" value="NC_022041.1"/>
</dbReference>
<dbReference type="HOGENOM" id="CLU_2370250_0_0_5"/>
<evidence type="ECO:0000256" key="1">
    <source>
        <dbReference type="SAM" id="Phobius"/>
    </source>
</evidence>
<keyword evidence="1" id="KW-0812">Transmembrane</keyword>
<keyword evidence="1" id="KW-0472">Membrane</keyword>
<protein>
    <submittedName>
        <fullName evidence="2">Uncharacterized protein</fullName>
    </submittedName>
</protein>
<feature type="transmembrane region" description="Helical" evidence="1">
    <location>
        <begin position="34"/>
        <end position="52"/>
    </location>
</feature>
<dbReference type="AlphaFoldDB" id="S5Y8W6"/>
<feature type="transmembrane region" description="Helical" evidence="1">
    <location>
        <begin position="64"/>
        <end position="90"/>
    </location>
</feature>
<evidence type="ECO:0000313" key="3">
    <source>
        <dbReference type="Proteomes" id="UP000015480"/>
    </source>
</evidence>
<accession>S5Y8W6</accession>
<organism evidence="2 3">
    <name type="scientific">Paracoccus aminophilus JCM 7686</name>
    <dbReference type="NCBI Taxonomy" id="1367847"/>
    <lineage>
        <taxon>Bacteria</taxon>
        <taxon>Pseudomonadati</taxon>
        <taxon>Pseudomonadota</taxon>
        <taxon>Alphaproteobacteria</taxon>
        <taxon>Rhodobacterales</taxon>
        <taxon>Paracoccaceae</taxon>
        <taxon>Paracoccus</taxon>
    </lineage>
</organism>
<dbReference type="KEGG" id="pami:JCM7686_0684"/>
<keyword evidence="1" id="KW-1133">Transmembrane helix</keyword>
<keyword evidence="3" id="KW-1185">Reference proteome</keyword>
<proteinExistence type="predicted"/>
<dbReference type="EMBL" id="CP006650">
    <property type="protein sequence ID" value="AGT07793.1"/>
    <property type="molecule type" value="Genomic_DNA"/>
</dbReference>
<name>S5Y8W6_PARAH</name>
<dbReference type="PATRIC" id="fig|1367847.3.peg.635"/>
<dbReference type="STRING" id="1367847.JCM7686_0684"/>